<feature type="domain" description="HNH nuclease" evidence="1">
    <location>
        <begin position="44"/>
        <end position="85"/>
    </location>
</feature>
<organism evidence="2 3">
    <name type="scientific">Pseudomonas lutea</name>
    <dbReference type="NCBI Taxonomy" id="243924"/>
    <lineage>
        <taxon>Bacteria</taxon>
        <taxon>Pseudomonadati</taxon>
        <taxon>Pseudomonadota</taxon>
        <taxon>Gammaproteobacteria</taxon>
        <taxon>Pseudomonadales</taxon>
        <taxon>Pseudomonadaceae</taxon>
        <taxon>Pseudomonas</taxon>
    </lineage>
</organism>
<dbReference type="EMBL" id="JACYNP010000005">
    <property type="protein sequence ID" value="MBD8122048.1"/>
    <property type="molecule type" value="Genomic_DNA"/>
</dbReference>
<keyword evidence="2" id="KW-0255">Endonuclease</keyword>
<gene>
    <name evidence="2" type="ORF">IFT62_12560</name>
</gene>
<keyword evidence="2" id="KW-0378">Hydrolase</keyword>
<protein>
    <submittedName>
        <fullName evidence="2">HNH endonuclease</fullName>
    </submittedName>
</protein>
<reference evidence="2 3" key="1">
    <citation type="journal article" date="2020" name="FEMS Microbiol. Ecol.">
        <title>Temporal dynamics of bacterial communities during seed development and maturation.</title>
        <authorList>
            <person name="Chesneau G."/>
            <person name="Torres-Cortes G."/>
            <person name="Briand M."/>
            <person name="Darrasse A."/>
            <person name="Preveaux A."/>
            <person name="Marais C."/>
            <person name="Jacques M.A."/>
            <person name="Shade A."/>
            <person name="Barret M."/>
        </authorList>
    </citation>
    <scope>NUCLEOTIDE SEQUENCE [LARGE SCALE GENOMIC DNA]</scope>
    <source>
        <strain evidence="2 3">CFBP13723</strain>
    </source>
</reference>
<evidence type="ECO:0000259" key="1">
    <source>
        <dbReference type="Pfam" id="PF13391"/>
    </source>
</evidence>
<name>A0ABR9A7N3_9PSED</name>
<accession>A0ABR9A7N3</accession>
<comment type="caution">
    <text evidence="2">The sequence shown here is derived from an EMBL/GenBank/DDBJ whole genome shotgun (WGS) entry which is preliminary data.</text>
</comment>
<dbReference type="Proteomes" id="UP000625247">
    <property type="component" value="Unassembled WGS sequence"/>
</dbReference>
<dbReference type="GO" id="GO:0004519">
    <property type="term" value="F:endonuclease activity"/>
    <property type="evidence" value="ECO:0007669"/>
    <property type="project" value="UniProtKB-KW"/>
</dbReference>
<proteinExistence type="predicted"/>
<keyword evidence="2" id="KW-0540">Nuclease</keyword>
<evidence type="ECO:0000313" key="3">
    <source>
        <dbReference type="Proteomes" id="UP000625247"/>
    </source>
</evidence>
<dbReference type="InterPro" id="IPR003615">
    <property type="entry name" value="HNH_nuc"/>
</dbReference>
<sequence length="241" mass="27230">MAFSVKIANLLAYRSAYICNNPECNVLTIGPASSDPHLQIKKGEAAHIVGEKPGAARYRDIDKASIESDQNGVWLCVACHTLIDKNNGKDYEEKELIRWKNSHEELISVLLKTHRSPLPLVRRFSSNMKIAQDIVDALAHKGVMYQPHAMENPIFVIQSVDQIKRKLLRLLRQIDLDKRLREICEGLISACREVMNENSRDGSALNAFLDILRIRVGRFLYQLQHEYGCSVVGGISVIVRP</sequence>
<keyword evidence="3" id="KW-1185">Reference proteome</keyword>
<dbReference type="Pfam" id="PF13391">
    <property type="entry name" value="HNH_2"/>
    <property type="match status" value="1"/>
</dbReference>
<evidence type="ECO:0000313" key="2">
    <source>
        <dbReference type="EMBL" id="MBD8122048.1"/>
    </source>
</evidence>
<dbReference type="RefSeq" id="WP_191944380.1">
    <property type="nucleotide sequence ID" value="NZ_JACYNP010000005.1"/>
</dbReference>